<accession>A0AAF0XBF6</accession>
<evidence type="ECO:0000256" key="3">
    <source>
        <dbReference type="ARBA" id="ARBA00022771"/>
    </source>
</evidence>
<evidence type="ECO:0000256" key="7">
    <source>
        <dbReference type="ARBA" id="ARBA00023163"/>
    </source>
</evidence>
<dbReference type="PANTHER" id="PTHR12396">
    <property type="entry name" value="METHYL-CPG BINDING PROTEIN, MBD"/>
    <property type="match status" value="1"/>
</dbReference>
<dbReference type="GO" id="GO:0008270">
    <property type="term" value="F:zinc ion binding"/>
    <property type="evidence" value="ECO:0007669"/>
    <property type="project" value="UniProtKB-KW"/>
</dbReference>
<proteinExistence type="predicted"/>
<name>A0AAF0XBF6_DAUCS</name>
<dbReference type="AlphaFoldDB" id="A0AAF0XBF6"/>
<feature type="compositionally biased region" description="Polar residues" evidence="9">
    <location>
        <begin position="275"/>
        <end position="285"/>
    </location>
</feature>
<evidence type="ECO:0000313" key="12">
    <source>
        <dbReference type="Proteomes" id="UP000077755"/>
    </source>
</evidence>
<evidence type="ECO:0000256" key="5">
    <source>
        <dbReference type="ARBA" id="ARBA00023015"/>
    </source>
</evidence>
<dbReference type="SMART" id="SM00391">
    <property type="entry name" value="MBD"/>
    <property type="match status" value="1"/>
</dbReference>
<feature type="compositionally biased region" description="Basic and acidic residues" evidence="9">
    <location>
        <begin position="51"/>
        <end position="67"/>
    </location>
</feature>
<protein>
    <recommendedName>
        <fullName evidence="10">MBD domain-containing protein</fullName>
    </recommendedName>
</protein>
<dbReference type="Pfam" id="PF01429">
    <property type="entry name" value="MBD"/>
    <property type="match status" value="1"/>
</dbReference>
<reference evidence="11" key="2">
    <citation type="submission" date="2022-03" db="EMBL/GenBank/DDBJ databases">
        <title>Draft title - Genomic analysis of global carrot germplasm unveils the trajectory of domestication and the origin of high carotenoid orange carrot.</title>
        <authorList>
            <person name="Iorizzo M."/>
            <person name="Ellison S."/>
            <person name="Senalik D."/>
            <person name="Macko-Podgorni A."/>
            <person name="Grzebelus D."/>
            <person name="Bostan H."/>
            <person name="Rolling W."/>
            <person name="Curaba J."/>
            <person name="Simon P."/>
        </authorList>
    </citation>
    <scope>NUCLEOTIDE SEQUENCE</scope>
    <source>
        <tissue evidence="11">Leaf</tissue>
    </source>
</reference>
<keyword evidence="8" id="KW-0539">Nucleus</keyword>
<keyword evidence="4" id="KW-0862">Zinc</keyword>
<keyword evidence="5" id="KW-0805">Transcription regulation</keyword>
<organism evidence="11 12">
    <name type="scientific">Daucus carota subsp. sativus</name>
    <name type="common">Carrot</name>
    <dbReference type="NCBI Taxonomy" id="79200"/>
    <lineage>
        <taxon>Eukaryota</taxon>
        <taxon>Viridiplantae</taxon>
        <taxon>Streptophyta</taxon>
        <taxon>Embryophyta</taxon>
        <taxon>Tracheophyta</taxon>
        <taxon>Spermatophyta</taxon>
        <taxon>Magnoliopsida</taxon>
        <taxon>eudicotyledons</taxon>
        <taxon>Gunneridae</taxon>
        <taxon>Pentapetalae</taxon>
        <taxon>asterids</taxon>
        <taxon>campanulids</taxon>
        <taxon>Apiales</taxon>
        <taxon>Apiaceae</taxon>
        <taxon>Apioideae</taxon>
        <taxon>Scandiceae</taxon>
        <taxon>Daucinae</taxon>
        <taxon>Daucus</taxon>
        <taxon>Daucus sect. Daucus</taxon>
    </lineage>
</organism>
<evidence type="ECO:0000256" key="8">
    <source>
        <dbReference type="ARBA" id="ARBA00023242"/>
    </source>
</evidence>
<feature type="domain" description="MBD" evidence="10">
    <location>
        <begin position="183"/>
        <end position="259"/>
    </location>
</feature>
<evidence type="ECO:0000256" key="9">
    <source>
        <dbReference type="SAM" id="MobiDB-lite"/>
    </source>
</evidence>
<keyword evidence="2" id="KW-0479">Metal-binding</keyword>
<dbReference type="InterPro" id="IPR016177">
    <property type="entry name" value="DNA-bd_dom_sf"/>
</dbReference>
<dbReference type="Gene3D" id="3.30.890.10">
    <property type="entry name" value="Methyl-cpg-binding Protein 2, Chain A"/>
    <property type="match status" value="1"/>
</dbReference>
<feature type="region of interest" description="Disordered" evidence="9">
    <location>
        <begin position="261"/>
        <end position="286"/>
    </location>
</feature>
<dbReference type="Proteomes" id="UP000077755">
    <property type="component" value="Chromosome 5"/>
</dbReference>
<evidence type="ECO:0000256" key="6">
    <source>
        <dbReference type="ARBA" id="ARBA00023125"/>
    </source>
</evidence>
<dbReference type="GO" id="GO:0005634">
    <property type="term" value="C:nucleus"/>
    <property type="evidence" value="ECO:0007669"/>
    <property type="project" value="UniProtKB-SubCell"/>
</dbReference>
<evidence type="ECO:0000256" key="4">
    <source>
        <dbReference type="ARBA" id="ARBA00022833"/>
    </source>
</evidence>
<keyword evidence="7" id="KW-0804">Transcription</keyword>
<dbReference type="InterPro" id="IPR011124">
    <property type="entry name" value="Znf_CW"/>
</dbReference>
<dbReference type="GO" id="GO:0003677">
    <property type="term" value="F:DNA binding"/>
    <property type="evidence" value="ECO:0007669"/>
    <property type="project" value="UniProtKB-KW"/>
</dbReference>
<keyword evidence="3" id="KW-0863">Zinc-finger</keyword>
<dbReference type="CDD" id="cd01396">
    <property type="entry name" value="MeCP2_MBD"/>
    <property type="match status" value="1"/>
</dbReference>
<dbReference type="Pfam" id="PF07496">
    <property type="entry name" value="zf-CW"/>
    <property type="match status" value="1"/>
</dbReference>
<evidence type="ECO:0000313" key="11">
    <source>
        <dbReference type="EMBL" id="WOH03241.1"/>
    </source>
</evidence>
<evidence type="ECO:0000256" key="1">
    <source>
        <dbReference type="ARBA" id="ARBA00004123"/>
    </source>
</evidence>
<feature type="region of interest" description="Disordered" evidence="9">
    <location>
        <begin position="42"/>
        <end position="74"/>
    </location>
</feature>
<evidence type="ECO:0000256" key="2">
    <source>
        <dbReference type="ARBA" id="ARBA00022723"/>
    </source>
</evidence>
<reference evidence="11" key="1">
    <citation type="journal article" date="2016" name="Nat. Genet.">
        <title>A high-quality carrot genome assembly provides new insights into carotenoid accumulation and asterid genome evolution.</title>
        <authorList>
            <person name="Iorizzo M."/>
            <person name="Ellison S."/>
            <person name="Senalik D."/>
            <person name="Zeng P."/>
            <person name="Satapoomin P."/>
            <person name="Huang J."/>
            <person name="Bowman M."/>
            <person name="Iovene M."/>
            <person name="Sanseverino W."/>
            <person name="Cavagnaro P."/>
            <person name="Yildiz M."/>
            <person name="Macko-Podgorni A."/>
            <person name="Moranska E."/>
            <person name="Grzebelus E."/>
            <person name="Grzebelus D."/>
            <person name="Ashrafi H."/>
            <person name="Zheng Z."/>
            <person name="Cheng S."/>
            <person name="Spooner D."/>
            <person name="Van Deynze A."/>
            <person name="Simon P."/>
        </authorList>
    </citation>
    <scope>NUCLEOTIDE SEQUENCE</scope>
    <source>
        <tissue evidence="11">Leaf</tissue>
    </source>
</reference>
<comment type="subcellular location">
    <subcellularLocation>
        <location evidence="1">Nucleus</location>
    </subcellularLocation>
</comment>
<dbReference type="EMBL" id="CP093347">
    <property type="protein sequence ID" value="WOH03241.1"/>
    <property type="molecule type" value="Genomic_DNA"/>
</dbReference>
<keyword evidence="6" id="KW-0238">DNA-binding</keyword>
<dbReference type="PANTHER" id="PTHR12396:SF0">
    <property type="entry name" value="METHYL-CPG BINDING DOMAIN PROTEIN-LIKE, ISOFORM C"/>
    <property type="match status" value="1"/>
</dbReference>
<gene>
    <name evidence="11" type="ORF">DCAR_0522637</name>
</gene>
<keyword evidence="12" id="KW-1185">Reference proteome</keyword>
<dbReference type="InterPro" id="IPR001739">
    <property type="entry name" value="Methyl_CpG_DNA-bd"/>
</dbReference>
<sequence length="357" mass="40594">MQPSLPKFTIKLKREQKVVEAMTSAKTHRDCKIGEQINIIAPNFSGEQESNLDRRAQDTSTEEKKDDCSDDDHQDCNNAQNQLVVYNPADADSDDIGSQSSRTYSLQNQAYKISPSVGAFTVQCSICFKWRFLPSKEKYEEIREHITEQPFVCEAAREWRPEISCNDEPDIRQDGSRLWAIDRPNIAQPPRGWERLLRIRGFGGSRFADVYYISPSGKKLRSTVEIQRYLLQHPDEAEGVALSRFSFQTPKPLQKNFVKKRTDHVASPDGRVNGTLESSQGSPMSWTRPEANAELQLEMVNYTAPVVEPTDHRTAPCQDPFLKAIDRPTKRSKQPSGHMYNAGCTYGNLQKYEGSRT</sequence>
<evidence type="ECO:0000259" key="10">
    <source>
        <dbReference type="SMART" id="SM00391"/>
    </source>
</evidence>
<dbReference type="SUPFAM" id="SSF54171">
    <property type="entry name" value="DNA-binding domain"/>
    <property type="match status" value="1"/>
</dbReference>